<dbReference type="PANTHER" id="PTHR32089:SF119">
    <property type="entry name" value="METHYL-ACCEPTING CHEMOTAXIS PROTEIN CTPL"/>
    <property type="match status" value="1"/>
</dbReference>
<feature type="domain" description="Methyl-accepting transducer" evidence="9">
    <location>
        <begin position="347"/>
        <end position="583"/>
    </location>
</feature>
<dbReference type="SMART" id="SM00283">
    <property type="entry name" value="MA"/>
    <property type="match status" value="1"/>
</dbReference>
<dbReference type="Pfam" id="PF00672">
    <property type="entry name" value="HAMP"/>
    <property type="match status" value="1"/>
</dbReference>
<dbReference type="RefSeq" id="WP_076515914.1">
    <property type="nucleotide sequence ID" value="NZ_FTOH01000006.1"/>
</dbReference>
<dbReference type="InterPro" id="IPR000727">
    <property type="entry name" value="T_SNARE_dom"/>
</dbReference>
<dbReference type="PANTHER" id="PTHR32089">
    <property type="entry name" value="METHYL-ACCEPTING CHEMOTAXIS PROTEIN MCPB"/>
    <property type="match status" value="1"/>
</dbReference>
<keyword evidence="2" id="KW-0997">Cell inner membrane</keyword>
<dbReference type="EMBL" id="FTOH01000006">
    <property type="protein sequence ID" value="SIS91504.1"/>
    <property type="molecule type" value="Genomic_DNA"/>
</dbReference>
<evidence type="ECO:0000259" key="11">
    <source>
        <dbReference type="PROSITE" id="PS50885"/>
    </source>
</evidence>
<dbReference type="SMART" id="SM00304">
    <property type="entry name" value="HAMP"/>
    <property type="match status" value="2"/>
</dbReference>
<evidence type="ECO:0000313" key="12">
    <source>
        <dbReference type="EMBL" id="SIS91504.1"/>
    </source>
</evidence>
<evidence type="ECO:0000259" key="9">
    <source>
        <dbReference type="PROSITE" id="PS50111"/>
    </source>
</evidence>
<evidence type="ECO:0000259" key="10">
    <source>
        <dbReference type="PROSITE" id="PS50192"/>
    </source>
</evidence>
<evidence type="ECO:0000256" key="1">
    <source>
        <dbReference type="ARBA" id="ARBA00004429"/>
    </source>
</evidence>
<protein>
    <submittedName>
        <fullName evidence="12">Methyl-accepting chemotaxis protein</fullName>
    </submittedName>
</protein>
<feature type="domain" description="HAMP" evidence="11">
    <location>
        <begin position="289"/>
        <end position="342"/>
    </location>
</feature>
<dbReference type="PROSITE" id="PS50192">
    <property type="entry name" value="T_SNARE"/>
    <property type="match status" value="1"/>
</dbReference>
<dbReference type="PROSITE" id="PS50111">
    <property type="entry name" value="CHEMOTAXIS_TRANSDUC_2"/>
    <property type="match status" value="1"/>
</dbReference>
<dbReference type="Gene3D" id="1.10.287.950">
    <property type="entry name" value="Methyl-accepting chemotaxis protein"/>
    <property type="match status" value="1"/>
</dbReference>
<feature type="domain" description="T-SNARE coiled-coil homology" evidence="10">
    <location>
        <begin position="534"/>
        <end position="596"/>
    </location>
</feature>
<evidence type="ECO:0000256" key="6">
    <source>
        <dbReference type="ARBA" id="ARBA00023224"/>
    </source>
</evidence>
<dbReference type="Gene3D" id="6.10.340.10">
    <property type="match status" value="1"/>
</dbReference>
<dbReference type="OrthoDB" id="8724845at2"/>
<dbReference type="CDD" id="cd11386">
    <property type="entry name" value="MCP_signal"/>
    <property type="match status" value="1"/>
</dbReference>
<keyword evidence="3" id="KW-0812">Transmembrane</keyword>
<dbReference type="CDD" id="cd06225">
    <property type="entry name" value="HAMP"/>
    <property type="match status" value="1"/>
</dbReference>
<evidence type="ECO:0000256" key="7">
    <source>
        <dbReference type="ARBA" id="ARBA00029447"/>
    </source>
</evidence>
<evidence type="ECO:0000256" key="2">
    <source>
        <dbReference type="ARBA" id="ARBA00022519"/>
    </source>
</evidence>
<keyword evidence="2" id="KW-1003">Cell membrane</keyword>
<dbReference type="GO" id="GO:0005886">
    <property type="term" value="C:plasma membrane"/>
    <property type="evidence" value="ECO:0007669"/>
    <property type="project" value="UniProtKB-SubCell"/>
</dbReference>
<dbReference type="GO" id="GO:0006935">
    <property type="term" value="P:chemotaxis"/>
    <property type="evidence" value="ECO:0007669"/>
    <property type="project" value="UniProtKB-ARBA"/>
</dbReference>
<dbReference type="SMART" id="SM01358">
    <property type="entry name" value="HBM"/>
    <property type="match status" value="1"/>
</dbReference>
<keyword evidence="4" id="KW-1133">Transmembrane helix</keyword>
<keyword evidence="5" id="KW-0472">Membrane</keyword>
<organism evidence="12 13">
    <name type="scientific">Thalassolituus maritimus</name>
    <dbReference type="NCBI Taxonomy" id="484498"/>
    <lineage>
        <taxon>Bacteria</taxon>
        <taxon>Pseudomonadati</taxon>
        <taxon>Pseudomonadota</taxon>
        <taxon>Gammaproteobacteria</taxon>
        <taxon>Oceanospirillales</taxon>
        <taxon>Oceanospirillaceae</taxon>
        <taxon>Thalassolituus</taxon>
    </lineage>
</organism>
<evidence type="ECO:0000256" key="3">
    <source>
        <dbReference type="ARBA" id="ARBA00022692"/>
    </source>
</evidence>
<comment type="subcellular location">
    <subcellularLocation>
        <location evidence="1">Cell inner membrane</location>
        <topology evidence="1">Multi-pass membrane protein</topology>
    </subcellularLocation>
</comment>
<dbReference type="GO" id="GO:0007165">
    <property type="term" value="P:signal transduction"/>
    <property type="evidence" value="ECO:0007669"/>
    <property type="project" value="UniProtKB-KW"/>
</dbReference>
<gene>
    <name evidence="12" type="ORF">SAMN05421686_10680</name>
</gene>
<dbReference type="InterPro" id="IPR032255">
    <property type="entry name" value="HBM"/>
</dbReference>
<dbReference type="AlphaFoldDB" id="A0A1N7MZC6"/>
<keyword evidence="6 8" id="KW-0807">Transducer</keyword>
<dbReference type="InterPro" id="IPR003660">
    <property type="entry name" value="HAMP_dom"/>
</dbReference>
<evidence type="ECO:0000256" key="8">
    <source>
        <dbReference type="PROSITE-ProRule" id="PRU00284"/>
    </source>
</evidence>
<sequence length="619" mass="67552">MFNHLSIKAKHNLIVAATLAGLVVLGLITSVQLTSIEHLGEVRQKIADVEKGVLTLRRHEKDFLARLDPAYLDKHASTTLALTESLAKLKSDMRIQDMNTSGVDNLQQSIDGYVASFNTLATLRSDAGLTPNIGLYGSLRDAVHQVEESLKAGGDYELLYQMLMLRRHEKDFMLRLDAKYVDRFTQRIDDTIPMLRERGFNTSVPLMEKYRKDFLSLADKLKEIGLTADSGVSGEMRQSIRESETSLETMATAAQTEASQLLSSTYRALFITFALIIAIIFAITKLISNSICKPVISITERIQHISKDLDLSQTVAHGSTDELGQMSTSFNHLITSLRETIDQVLRSSSTVDEAAVALRSITTSLNTVTDEQEQELQSAVTCIDEMSQTVHQVARNASDAADAVTSVGKDISKGKKIADEARDAIQSLSKDITNTSAAAQQLQKDSESIAEILGVINGIAEQTNLLALNAAIEAARAGEQGRGFAVVADEVRTLASRTQESTESIRSTLEQFRSGTTQVVDTVERSQAQSTFGIEKTTESAAILDRISEVMLSINDVNTQVATAAEQQSQVAAEISQNIHKINGLTQQCSEEASKAEHEGNVLSGLSKELAQKISRFTL</sequence>
<dbReference type="Proteomes" id="UP000185639">
    <property type="component" value="Unassembled WGS sequence"/>
</dbReference>
<reference evidence="13" key="1">
    <citation type="submission" date="2017-01" db="EMBL/GenBank/DDBJ databases">
        <authorList>
            <person name="Varghese N."/>
            <person name="Submissions S."/>
        </authorList>
    </citation>
    <scope>NUCLEOTIDE SEQUENCE [LARGE SCALE GENOMIC DNA]</scope>
    <source>
        <strain evidence="13">DSM 24913</strain>
    </source>
</reference>
<dbReference type="Pfam" id="PF00015">
    <property type="entry name" value="MCPsignal"/>
    <property type="match status" value="1"/>
</dbReference>
<comment type="similarity">
    <text evidence="7">Belongs to the methyl-accepting chemotaxis (MCP) protein family.</text>
</comment>
<dbReference type="STRING" id="484498.SAMN05421686_10680"/>
<evidence type="ECO:0000313" key="13">
    <source>
        <dbReference type="Proteomes" id="UP000185639"/>
    </source>
</evidence>
<evidence type="ECO:0000256" key="5">
    <source>
        <dbReference type="ARBA" id="ARBA00023136"/>
    </source>
</evidence>
<proteinExistence type="inferred from homology"/>
<name>A0A1N7MZC6_9GAMM</name>
<dbReference type="FunFam" id="1.10.287.950:FF:000001">
    <property type="entry name" value="Methyl-accepting chemotaxis sensory transducer"/>
    <property type="match status" value="1"/>
</dbReference>
<dbReference type="InterPro" id="IPR004089">
    <property type="entry name" value="MCPsignal_dom"/>
</dbReference>
<dbReference type="SUPFAM" id="SSF58104">
    <property type="entry name" value="Methyl-accepting chemotaxis protein (MCP) signaling domain"/>
    <property type="match status" value="1"/>
</dbReference>
<keyword evidence="13" id="KW-1185">Reference proteome</keyword>
<evidence type="ECO:0000256" key="4">
    <source>
        <dbReference type="ARBA" id="ARBA00022989"/>
    </source>
</evidence>
<dbReference type="PROSITE" id="PS50885">
    <property type="entry name" value="HAMP"/>
    <property type="match status" value="1"/>
</dbReference>
<accession>A0A1N7MZC6</accession>